<dbReference type="AlphaFoldDB" id="A0A8H3E474"/>
<feature type="signal peptide" evidence="1">
    <location>
        <begin position="1"/>
        <end position="19"/>
    </location>
</feature>
<accession>A0A8H3E474</accession>
<dbReference type="EMBL" id="CAJNJQ010001421">
    <property type="protein sequence ID" value="CAE7138218.1"/>
    <property type="molecule type" value="Genomic_DNA"/>
</dbReference>
<organism evidence="2 3">
    <name type="scientific">Rhizoctonia solani</name>
    <dbReference type="NCBI Taxonomy" id="456999"/>
    <lineage>
        <taxon>Eukaryota</taxon>
        <taxon>Fungi</taxon>
        <taxon>Dikarya</taxon>
        <taxon>Basidiomycota</taxon>
        <taxon>Agaricomycotina</taxon>
        <taxon>Agaricomycetes</taxon>
        <taxon>Cantharellales</taxon>
        <taxon>Ceratobasidiaceae</taxon>
        <taxon>Rhizoctonia</taxon>
    </lineage>
</organism>
<protein>
    <submittedName>
        <fullName evidence="2">Uncharacterized protein</fullName>
    </submittedName>
</protein>
<comment type="caution">
    <text evidence="2">The sequence shown here is derived from an EMBL/GenBank/DDBJ whole genome shotgun (WGS) entry which is preliminary data.</text>
</comment>
<dbReference type="Proteomes" id="UP000663827">
    <property type="component" value="Unassembled WGS sequence"/>
</dbReference>
<evidence type="ECO:0000256" key="1">
    <source>
        <dbReference type="SAM" id="SignalP"/>
    </source>
</evidence>
<reference evidence="2" key="1">
    <citation type="submission" date="2021-01" db="EMBL/GenBank/DDBJ databases">
        <authorList>
            <person name="Kaushik A."/>
        </authorList>
    </citation>
    <scope>NUCLEOTIDE SEQUENCE</scope>
    <source>
        <strain evidence="2">AG5</strain>
    </source>
</reference>
<name>A0A8H3E474_9AGAM</name>
<keyword evidence="1" id="KW-0732">Signal</keyword>
<evidence type="ECO:0000313" key="2">
    <source>
        <dbReference type="EMBL" id="CAE7138218.1"/>
    </source>
</evidence>
<proteinExistence type="predicted"/>
<feature type="chain" id="PRO_5034166809" evidence="1">
    <location>
        <begin position="20"/>
        <end position="232"/>
    </location>
</feature>
<evidence type="ECO:0000313" key="3">
    <source>
        <dbReference type="Proteomes" id="UP000663827"/>
    </source>
</evidence>
<sequence length="232" mass="22654">MFFTRLVITALSFSAAALAAPIGVPGAALPVDGLLPTGSGSSLPIDIGNLPLDTAKLPLPISGGSAPSLGGGSGGVGLPLARRHDSTYSGALGNLGNVAGGLLEGLNGAKGLDASSLLSGITNMNGALGGVNSVLKPLQGLGVDSLLAGDSLGDITKRTQSVFETVNGVLTTVKSLPLTAECKDALLTTVKSLTEIESCLGIAPELQSLVKGILAKVLGLVGGLLGGLGLGL</sequence>
<gene>
    <name evidence="2" type="ORF">RDB_LOCUS70770</name>
</gene>